<evidence type="ECO:0000313" key="2">
    <source>
        <dbReference type="EMBL" id="KAK3401434.1"/>
    </source>
</evidence>
<evidence type="ECO:0000313" key="3">
    <source>
        <dbReference type="Proteomes" id="UP001281003"/>
    </source>
</evidence>
<dbReference type="AlphaFoldDB" id="A0AAE0PK90"/>
<reference evidence="2" key="1">
    <citation type="journal article" date="2023" name="Mol. Phylogenet. Evol.">
        <title>Genome-scale phylogeny and comparative genomics of the fungal order Sordariales.</title>
        <authorList>
            <person name="Hensen N."/>
            <person name="Bonometti L."/>
            <person name="Westerberg I."/>
            <person name="Brannstrom I.O."/>
            <person name="Guillou S."/>
            <person name="Cros-Aarteil S."/>
            <person name="Calhoun S."/>
            <person name="Haridas S."/>
            <person name="Kuo A."/>
            <person name="Mondo S."/>
            <person name="Pangilinan J."/>
            <person name="Riley R."/>
            <person name="LaButti K."/>
            <person name="Andreopoulos B."/>
            <person name="Lipzen A."/>
            <person name="Chen C."/>
            <person name="Yan M."/>
            <person name="Daum C."/>
            <person name="Ng V."/>
            <person name="Clum A."/>
            <person name="Steindorff A."/>
            <person name="Ohm R.A."/>
            <person name="Martin F."/>
            <person name="Silar P."/>
            <person name="Natvig D.O."/>
            <person name="Lalanne C."/>
            <person name="Gautier V."/>
            <person name="Ament-Velasquez S.L."/>
            <person name="Kruys A."/>
            <person name="Hutchinson M.I."/>
            <person name="Powell A.J."/>
            <person name="Barry K."/>
            <person name="Miller A.N."/>
            <person name="Grigoriev I.V."/>
            <person name="Debuchy R."/>
            <person name="Gladieux P."/>
            <person name="Hiltunen Thoren M."/>
            <person name="Johannesson H."/>
        </authorList>
    </citation>
    <scope>NUCLEOTIDE SEQUENCE</scope>
    <source>
        <strain evidence="2">FGSC 1904</strain>
    </source>
</reference>
<reference evidence="2" key="2">
    <citation type="submission" date="2023-07" db="EMBL/GenBank/DDBJ databases">
        <authorList>
            <consortium name="Lawrence Berkeley National Laboratory"/>
            <person name="Haridas S."/>
            <person name="Hensen N."/>
            <person name="Bonometti L."/>
            <person name="Westerberg I."/>
            <person name="Brannstrom I.O."/>
            <person name="Guillou S."/>
            <person name="Cros-Aarteil S."/>
            <person name="Calhoun S."/>
            <person name="Kuo A."/>
            <person name="Mondo S."/>
            <person name="Pangilinan J."/>
            <person name="Riley R."/>
            <person name="LaButti K."/>
            <person name="Andreopoulos B."/>
            <person name="Lipzen A."/>
            <person name="Chen C."/>
            <person name="Yanf M."/>
            <person name="Daum C."/>
            <person name="Ng V."/>
            <person name="Clum A."/>
            <person name="Steindorff A."/>
            <person name="Ohm R."/>
            <person name="Martin F."/>
            <person name="Silar P."/>
            <person name="Natvig D."/>
            <person name="Lalanne C."/>
            <person name="Gautier V."/>
            <person name="Ament-velasquez S.L."/>
            <person name="Kruys A."/>
            <person name="Hutchinson M.I."/>
            <person name="Powell A.J."/>
            <person name="Barry K."/>
            <person name="Miller A.N."/>
            <person name="Grigoriev I.V."/>
            <person name="Debuchy R."/>
            <person name="Gladieux P."/>
            <person name="Thoren M.H."/>
            <person name="Johannesson H."/>
        </authorList>
    </citation>
    <scope>NUCLEOTIDE SEQUENCE</scope>
    <source>
        <strain evidence="2">FGSC 1904</strain>
    </source>
</reference>
<organism evidence="2 3">
    <name type="scientific">Sordaria brevicollis</name>
    <dbReference type="NCBI Taxonomy" id="83679"/>
    <lineage>
        <taxon>Eukaryota</taxon>
        <taxon>Fungi</taxon>
        <taxon>Dikarya</taxon>
        <taxon>Ascomycota</taxon>
        <taxon>Pezizomycotina</taxon>
        <taxon>Sordariomycetes</taxon>
        <taxon>Sordariomycetidae</taxon>
        <taxon>Sordariales</taxon>
        <taxon>Sordariaceae</taxon>
        <taxon>Sordaria</taxon>
    </lineage>
</organism>
<keyword evidence="3" id="KW-1185">Reference proteome</keyword>
<comment type="caution">
    <text evidence="2">The sequence shown here is derived from an EMBL/GenBank/DDBJ whole genome shotgun (WGS) entry which is preliminary data.</text>
</comment>
<evidence type="ECO:0000256" key="1">
    <source>
        <dbReference type="SAM" id="MobiDB-lite"/>
    </source>
</evidence>
<dbReference type="Gene3D" id="3.30.420.10">
    <property type="entry name" value="Ribonuclease H-like superfamily/Ribonuclease H"/>
    <property type="match status" value="1"/>
</dbReference>
<feature type="region of interest" description="Disordered" evidence="1">
    <location>
        <begin position="254"/>
        <end position="281"/>
    </location>
</feature>
<gene>
    <name evidence="2" type="ORF">B0T20DRAFT_346429</name>
</gene>
<dbReference type="InterPro" id="IPR036397">
    <property type="entry name" value="RNaseH_sf"/>
</dbReference>
<protein>
    <submittedName>
        <fullName evidence="2">Uncharacterized protein</fullName>
    </submittedName>
</protein>
<dbReference type="GO" id="GO:0003676">
    <property type="term" value="F:nucleic acid binding"/>
    <property type="evidence" value="ECO:0007669"/>
    <property type="project" value="InterPro"/>
</dbReference>
<proteinExistence type="predicted"/>
<name>A0AAE0PK90_SORBR</name>
<feature type="compositionally biased region" description="Basic and acidic residues" evidence="1">
    <location>
        <begin position="254"/>
        <end position="264"/>
    </location>
</feature>
<sequence>MSEENRYGARDELVPGVEGRTALKRRKKGSPYFFRGTVVIAPDNGVAITEALNAMRLVPTSRNYQVCIFTDASFDIHTGDGGYALAYNSFGPKSNTSSGYIQLAKGWPALGVNDNHEGEALAIAQSIREAIQELTIIEQRVMAREASTSDAGGRVEVSVRIFSDSQTVLKRIKAGKFPKDMKGTGHAIILMSEKLSERFGGSKSKLKVNLVVHYIPGHHPHFPQHQKGTDSVYEEVRASRQHRADRVARWKEAEEIDESQHEEQQLVEGKQQEGQQPQDADVQQYYEQSLSYWEQLGRWQEWQRAHGHPTGRWLFDHNAKQWVWQWDSQGSVTDGNGQSAF</sequence>
<accession>A0AAE0PK90</accession>
<dbReference type="Proteomes" id="UP001281003">
    <property type="component" value="Unassembled WGS sequence"/>
</dbReference>
<dbReference type="EMBL" id="JAUTDP010000002">
    <property type="protein sequence ID" value="KAK3401434.1"/>
    <property type="molecule type" value="Genomic_DNA"/>
</dbReference>